<dbReference type="GO" id="GO:0015628">
    <property type="term" value="P:protein secretion by the type II secretion system"/>
    <property type="evidence" value="ECO:0007669"/>
    <property type="project" value="InterPro"/>
</dbReference>
<dbReference type="InterPro" id="IPR011453">
    <property type="entry name" value="DUF1559"/>
</dbReference>
<name>A0A645C224_9ZZZZ</name>
<feature type="domain" description="DUF1559" evidence="2">
    <location>
        <begin position="32"/>
        <end position="63"/>
    </location>
</feature>
<comment type="caution">
    <text evidence="3">The sequence shown here is derived from an EMBL/GenBank/DDBJ whole genome shotgun (WGS) entry which is preliminary data.</text>
</comment>
<dbReference type="PANTHER" id="PTHR30093:SF2">
    <property type="entry name" value="TYPE II SECRETION SYSTEM PROTEIN H"/>
    <property type="match status" value="1"/>
</dbReference>
<dbReference type="NCBIfam" id="TIGR02532">
    <property type="entry name" value="IV_pilin_GFxxxE"/>
    <property type="match status" value="1"/>
</dbReference>
<accession>A0A645C224</accession>
<dbReference type="Pfam" id="PF07596">
    <property type="entry name" value="SBP_bac_10"/>
    <property type="match status" value="1"/>
</dbReference>
<dbReference type="Pfam" id="PF07963">
    <property type="entry name" value="N_methyl"/>
    <property type="match status" value="1"/>
</dbReference>
<organism evidence="3">
    <name type="scientific">bioreactor metagenome</name>
    <dbReference type="NCBI Taxonomy" id="1076179"/>
    <lineage>
        <taxon>unclassified sequences</taxon>
        <taxon>metagenomes</taxon>
        <taxon>ecological metagenomes</taxon>
    </lineage>
</organism>
<reference evidence="3" key="1">
    <citation type="submission" date="2019-08" db="EMBL/GenBank/DDBJ databases">
        <authorList>
            <person name="Kucharzyk K."/>
            <person name="Murdoch R.W."/>
            <person name="Higgins S."/>
            <person name="Loffler F."/>
        </authorList>
    </citation>
    <scope>NUCLEOTIDE SEQUENCE</scope>
</reference>
<dbReference type="GO" id="GO:0015627">
    <property type="term" value="C:type II protein secretion system complex"/>
    <property type="evidence" value="ECO:0007669"/>
    <property type="project" value="InterPro"/>
</dbReference>
<dbReference type="InterPro" id="IPR027558">
    <property type="entry name" value="Pre_pil_HX9DG_C"/>
</dbReference>
<gene>
    <name evidence="3" type="ORF">SDC9_118791</name>
</gene>
<proteinExistence type="predicted"/>
<dbReference type="SUPFAM" id="SSF54523">
    <property type="entry name" value="Pili subunits"/>
    <property type="match status" value="1"/>
</dbReference>
<dbReference type="AlphaFoldDB" id="A0A645C224"/>
<keyword evidence="1" id="KW-0488">Methylation</keyword>
<protein>
    <recommendedName>
        <fullName evidence="2">DUF1559 domain-containing protein</fullName>
    </recommendedName>
</protein>
<dbReference type="InterPro" id="IPR000983">
    <property type="entry name" value="Bac_GSPG_pilin"/>
</dbReference>
<dbReference type="Gene3D" id="3.30.700.10">
    <property type="entry name" value="Glycoprotein, Type 4 Pilin"/>
    <property type="match status" value="1"/>
</dbReference>
<evidence type="ECO:0000313" key="3">
    <source>
        <dbReference type="EMBL" id="MPM71820.1"/>
    </source>
</evidence>
<dbReference type="InterPro" id="IPR045584">
    <property type="entry name" value="Pilin-like"/>
</dbReference>
<evidence type="ECO:0000256" key="1">
    <source>
        <dbReference type="ARBA" id="ARBA00022481"/>
    </source>
</evidence>
<sequence>MKTRPAFTLIELLVVIAIIAILAAMLLPALSAARERARAARCTANLKQIGLGYTMYAGDNQDFMPPVVKYAGNTNSTTYVYCLMAQYDISGNTFSCPSGSGFDRYVYENMDGEWARNHADNAGYTYPHYGFNWMLSDARFISKPYLLGGIANPAKTILLADDYYASATVNLGYVWLYYSFQTSNWGCLDARHGGVVNVLFADGHVEGRTTSAGADRSTYTATANPYKSFNALEFYGDQRNL</sequence>
<dbReference type="PRINTS" id="PR00813">
    <property type="entry name" value="BCTERIALGSPG"/>
</dbReference>
<dbReference type="EMBL" id="VSSQ01024352">
    <property type="protein sequence ID" value="MPM71820.1"/>
    <property type="molecule type" value="Genomic_DNA"/>
</dbReference>
<dbReference type="NCBIfam" id="TIGR04294">
    <property type="entry name" value="pre_pil_HX9DG"/>
    <property type="match status" value="1"/>
</dbReference>
<evidence type="ECO:0000259" key="2">
    <source>
        <dbReference type="Pfam" id="PF07596"/>
    </source>
</evidence>
<dbReference type="PANTHER" id="PTHR30093">
    <property type="entry name" value="GENERAL SECRETION PATHWAY PROTEIN G"/>
    <property type="match status" value="1"/>
</dbReference>
<dbReference type="InterPro" id="IPR012902">
    <property type="entry name" value="N_methyl_site"/>
</dbReference>